<gene>
    <name evidence="3" type="ORF">SPHA_71901</name>
</gene>
<feature type="compositionally biased region" description="Pro residues" evidence="1">
    <location>
        <begin position="166"/>
        <end position="175"/>
    </location>
</feature>
<feature type="region of interest" description="Disordered" evidence="1">
    <location>
        <begin position="155"/>
        <end position="175"/>
    </location>
</feature>
<evidence type="ECO:0000313" key="3">
    <source>
        <dbReference type="EMBL" id="CAE1321862.1"/>
    </source>
</evidence>
<protein>
    <submittedName>
        <fullName evidence="3">Uncharacterized protein</fullName>
    </submittedName>
</protein>
<evidence type="ECO:0000256" key="2">
    <source>
        <dbReference type="SAM" id="Phobius"/>
    </source>
</evidence>
<name>A0A812EIM6_ACAPH</name>
<keyword evidence="4" id="KW-1185">Reference proteome</keyword>
<evidence type="ECO:0000256" key="1">
    <source>
        <dbReference type="SAM" id="MobiDB-lite"/>
    </source>
</evidence>
<feature type="region of interest" description="Disordered" evidence="1">
    <location>
        <begin position="45"/>
        <end position="83"/>
    </location>
</feature>
<comment type="caution">
    <text evidence="3">The sequence shown here is derived from an EMBL/GenBank/DDBJ whole genome shotgun (WGS) entry which is preliminary data.</text>
</comment>
<proteinExistence type="predicted"/>
<dbReference type="AlphaFoldDB" id="A0A812EIM6"/>
<keyword evidence="2" id="KW-0472">Membrane</keyword>
<sequence length="175" mass="19691">MSYMDLVFPIISACILLIFIFLVYEICTCLICKKEDEDEAVEATILTDRPPESSSSSWRSLRRSRSRSGQDTCVGSQTGPTPERTRIVMPMLARNSMGQIVLLHQVDGAENYRILDEYYAANGNAIYRTVPYQNQHQLLATHQPLYTWDSQAGLASSNHRTHPQTPSAPPPPYAE</sequence>
<organism evidence="3 4">
    <name type="scientific">Acanthosepion pharaonis</name>
    <name type="common">Pharaoh cuttlefish</name>
    <name type="synonym">Sepia pharaonis</name>
    <dbReference type="NCBI Taxonomy" id="158019"/>
    <lineage>
        <taxon>Eukaryota</taxon>
        <taxon>Metazoa</taxon>
        <taxon>Spiralia</taxon>
        <taxon>Lophotrochozoa</taxon>
        <taxon>Mollusca</taxon>
        <taxon>Cephalopoda</taxon>
        <taxon>Coleoidea</taxon>
        <taxon>Decapodiformes</taxon>
        <taxon>Sepiida</taxon>
        <taxon>Sepiina</taxon>
        <taxon>Sepiidae</taxon>
        <taxon>Acanthosepion</taxon>
    </lineage>
</organism>
<dbReference type="Proteomes" id="UP000597762">
    <property type="component" value="Unassembled WGS sequence"/>
</dbReference>
<keyword evidence="2" id="KW-0812">Transmembrane</keyword>
<keyword evidence="2" id="KW-1133">Transmembrane helix</keyword>
<dbReference type="EMBL" id="CAHIKZ030005270">
    <property type="protein sequence ID" value="CAE1321862.1"/>
    <property type="molecule type" value="Genomic_DNA"/>
</dbReference>
<feature type="compositionally biased region" description="Polar residues" evidence="1">
    <location>
        <begin position="69"/>
        <end position="80"/>
    </location>
</feature>
<evidence type="ECO:0000313" key="4">
    <source>
        <dbReference type="Proteomes" id="UP000597762"/>
    </source>
</evidence>
<feature type="transmembrane region" description="Helical" evidence="2">
    <location>
        <begin position="6"/>
        <end position="24"/>
    </location>
</feature>
<accession>A0A812EIM6</accession>
<reference evidence="3" key="1">
    <citation type="submission" date="2021-01" db="EMBL/GenBank/DDBJ databases">
        <authorList>
            <person name="Li R."/>
            <person name="Bekaert M."/>
        </authorList>
    </citation>
    <scope>NUCLEOTIDE SEQUENCE</scope>
    <source>
        <strain evidence="3">Farmed</strain>
    </source>
</reference>